<evidence type="ECO:0000256" key="5">
    <source>
        <dbReference type="ARBA" id="ARBA00022622"/>
    </source>
</evidence>
<keyword evidence="8" id="KW-0449">Lipoprotein</keyword>
<keyword evidence="13" id="KW-1185">Reference proteome</keyword>
<comment type="subcellular location">
    <subcellularLocation>
        <location evidence="1">Membrane</location>
        <topology evidence="1">Lipid-anchor</topology>
        <topology evidence="1">GPI-anchor</topology>
    </subcellularLocation>
    <subcellularLocation>
        <location evidence="2">Secreted</location>
    </subcellularLocation>
</comment>
<dbReference type="Proteomes" id="UP001303760">
    <property type="component" value="Unassembled WGS sequence"/>
</dbReference>
<evidence type="ECO:0000256" key="9">
    <source>
        <dbReference type="PROSITE-ProRule" id="PRU01356"/>
    </source>
</evidence>
<keyword evidence="5" id="KW-0336">GPI-anchor</keyword>
<protein>
    <recommendedName>
        <fullName evidence="11">CFEM domain-containing protein</fullName>
    </recommendedName>
</protein>
<evidence type="ECO:0000256" key="6">
    <source>
        <dbReference type="ARBA" id="ARBA00022729"/>
    </source>
</evidence>
<accession>A0AAN7HB31</accession>
<dbReference type="AlphaFoldDB" id="A0AAN7HB31"/>
<keyword evidence="4" id="KW-0964">Secreted</keyword>
<evidence type="ECO:0000256" key="10">
    <source>
        <dbReference type="SAM" id="SignalP"/>
    </source>
</evidence>
<comment type="caution">
    <text evidence="9">Lacks conserved residue(s) required for the propagation of feature annotation.</text>
</comment>
<organism evidence="12 13">
    <name type="scientific">Achaetomium macrosporum</name>
    <dbReference type="NCBI Taxonomy" id="79813"/>
    <lineage>
        <taxon>Eukaryota</taxon>
        <taxon>Fungi</taxon>
        <taxon>Dikarya</taxon>
        <taxon>Ascomycota</taxon>
        <taxon>Pezizomycotina</taxon>
        <taxon>Sordariomycetes</taxon>
        <taxon>Sordariomycetidae</taxon>
        <taxon>Sordariales</taxon>
        <taxon>Chaetomiaceae</taxon>
        <taxon>Achaetomium</taxon>
    </lineage>
</organism>
<evidence type="ECO:0000256" key="4">
    <source>
        <dbReference type="ARBA" id="ARBA00022525"/>
    </source>
</evidence>
<evidence type="ECO:0000259" key="11">
    <source>
        <dbReference type="PROSITE" id="PS52012"/>
    </source>
</evidence>
<keyword evidence="9" id="KW-0408">Iron</keyword>
<dbReference type="EMBL" id="MU860163">
    <property type="protein sequence ID" value="KAK4236958.1"/>
    <property type="molecule type" value="Genomic_DNA"/>
</dbReference>
<comment type="caution">
    <text evidence="12">The sequence shown here is derived from an EMBL/GenBank/DDBJ whole genome shotgun (WGS) entry which is preliminary data.</text>
</comment>
<keyword evidence="7" id="KW-1015">Disulfide bond</keyword>
<dbReference type="GO" id="GO:0046872">
    <property type="term" value="F:metal ion binding"/>
    <property type="evidence" value="ECO:0007669"/>
    <property type="project" value="UniProtKB-UniRule"/>
</dbReference>
<evidence type="ECO:0000313" key="13">
    <source>
        <dbReference type="Proteomes" id="UP001303760"/>
    </source>
</evidence>
<keyword evidence="9" id="KW-0479">Metal-binding</keyword>
<keyword evidence="6 10" id="KW-0732">Signal</keyword>
<dbReference type="SMART" id="SM00747">
    <property type="entry name" value="CFEM"/>
    <property type="match status" value="1"/>
</dbReference>
<gene>
    <name evidence="12" type="ORF">C8A03DRAFT_16449</name>
</gene>
<sequence>MALLFAALFFAVSTTARAITEAPAAITPVPAPSCPLTSAVPSCGVECLMDAAGAAGCSNLFDLQCQCQNAAAIRSIASPCVQNSCGDELGLSLESVASAICTQCV</sequence>
<feature type="chain" id="PRO_5042846679" description="CFEM domain-containing protein" evidence="10">
    <location>
        <begin position="19"/>
        <end position="105"/>
    </location>
</feature>
<dbReference type="InterPro" id="IPR008427">
    <property type="entry name" value="Extracellular_membr_CFEM_dom"/>
</dbReference>
<keyword evidence="9" id="KW-0349">Heme</keyword>
<keyword evidence="5" id="KW-0325">Glycoprotein</keyword>
<name>A0AAN7HB31_9PEZI</name>
<feature type="binding site" description="axial binding residue" evidence="9">
    <location>
        <position position="62"/>
    </location>
    <ligand>
        <name>heme</name>
        <dbReference type="ChEBI" id="CHEBI:30413"/>
    </ligand>
    <ligandPart>
        <name>Fe</name>
        <dbReference type="ChEBI" id="CHEBI:18248"/>
    </ligandPart>
</feature>
<dbReference type="GO" id="GO:0005576">
    <property type="term" value="C:extracellular region"/>
    <property type="evidence" value="ECO:0007669"/>
    <property type="project" value="UniProtKB-SubCell"/>
</dbReference>
<keyword evidence="5" id="KW-0472">Membrane</keyword>
<evidence type="ECO:0000256" key="3">
    <source>
        <dbReference type="ARBA" id="ARBA00010031"/>
    </source>
</evidence>
<dbReference type="PROSITE" id="PS52012">
    <property type="entry name" value="CFEM"/>
    <property type="match status" value="1"/>
</dbReference>
<proteinExistence type="inferred from homology"/>
<feature type="domain" description="CFEM" evidence="11">
    <location>
        <begin position="15"/>
        <end position="105"/>
    </location>
</feature>
<dbReference type="Pfam" id="PF05730">
    <property type="entry name" value="CFEM"/>
    <property type="match status" value="1"/>
</dbReference>
<evidence type="ECO:0000256" key="2">
    <source>
        <dbReference type="ARBA" id="ARBA00004613"/>
    </source>
</evidence>
<reference evidence="12" key="1">
    <citation type="journal article" date="2023" name="Mol. Phylogenet. Evol.">
        <title>Genome-scale phylogeny and comparative genomics of the fungal order Sordariales.</title>
        <authorList>
            <person name="Hensen N."/>
            <person name="Bonometti L."/>
            <person name="Westerberg I."/>
            <person name="Brannstrom I.O."/>
            <person name="Guillou S."/>
            <person name="Cros-Aarteil S."/>
            <person name="Calhoun S."/>
            <person name="Haridas S."/>
            <person name="Kuo A."/>
            <person name="Mondo S."/>
            <person name="Pangilinan J."/>
            <person name="Riley R."/>
            <person name="LaButti K."/>
            <person name="Andreopoulos B."/>
            <person name="Lipzen A."/>
            <person name="Chen C."/>
            <person name="Yan M."/>
            <person name="Daum C."/>
            <person name="Ng V."/>
            <person name="Clum A."/>
            <person name="Steindorff A."/>
            <person name="Ohm R.A."/>
            <person name="Martin F."/>
            <person name="Silar P."/>
            <person name="Natvig D.O."/>
            <person name="Lalanne C."/>
            <person name="Gautier V."/>
            <person name="Ament-Velasquez S.L."/>
            <person name="Kruys A."/>
            <person name="Hutchinson M.I."/>
            <person name="Powell A.J."/>
            <person name="Barry K."/>
            <person name="Miller A.N."/>
            <person name="Grigoriev I.V."/>
            <person name="Debuchy R."/>
            <person name="Gladieux P."/>
            <person name="Hiltunen Thoren M."/>
            <person name="Johannesson H."/>
        </authorList>
    </citation>
    <scope>NUCLEOTIDE SEQUENCE</scope>
    <source>
        <strain evidence="12">CBS 532.94</strain>
    </source>
</reference>
<evidence type="ECO:0000313" key="12">
    <source>
        <dbReference type="EMBL" id="KAK4236958.1"/>
    </source>
</evidence>
<feature type="signal peptide" evidence="10">
    <location>
        <begin position="1"/>
        <end position="18"/>
    </location>
</feature>
<evidence type="ECO:0000256" key="1">
    <source>
        <dbReference type="ARBA" id="ARBA00004589"/>
    </source>
</evidence>
<evidence type="ECO:0000256" key="8">
    <source>
        <dbReference type="ARBA" id="ARBA00023288"/>
    </source>
</evidence>
<reference evidence="12" key="2">
    <citation type="submission" date="2023-05" db="EMBL/GenBank/DDBJ databases">
        <authorList>
            <consortium name="Lawrence Berkeley National Laboratory"/>
            <person name="Steindorff A."/>
            <person name="Hensen N."/>
            <person name="Bonometti L."/>
            <person name="Westerberg I."/>
            <person name="Brannstrom I.O."/>
            <person name="Guillou S."/>
            <person name="Cros-Aarteil S."/>
            <person name="Calhoun S."/>
            <person name="Haridas S."/>
            <person name="Kuo A."/>
            <person name="Mondo S."/>
            <person name="Pangilinan J."/>
            <person name="Riley R."/>
            <person name="Labutti K."/>
            <person name="Andreopoulos B."/>
            <person name="Lipzen A."/>
            <person name="Chen C."/>
            <person name="Yanf M."/>
            <person name="Daum C."/>
            <person name="Ng V."/>
            <person name="Clum A."/>
            <person name="Ohm R."/>
            <person name="Martin F."/>
            <person name="Silar P."/>
            <person name="Natvig D."/>
            <person name="Lalanne C."/>
            <person name="Gautier V."/>
            <person name="Ament-Velasquez S.L."/>
            <person name="Kruys A."/>
            <person name="Hutchinson M.I."/>
            <person name="Powell A.J."/>
            <person name="Barry K."/>
            <person name="Miller A.N."/>
            <person name="Grigoriev I.V."/>
            <person name="Debuchy R."/>
            <person name="Gladieux P."/>
            <person name="Thoren M.H."/>
            <person name="Johannesson H."/>
        </authorList>
    </citation>
    <scope>NUCLEOTIDE SEQUENCE</scope>
    <source>
        <strain evidence="12">CBS 532.94</strain>
    </source>
</reference>
<comment type="similarity">
    <text evidence="3">Belongs to the RBT5 family.</text>
</comment>
<evidence type="ECO:0000256" key="7">
    <source>
        <dbReference type="ARBA" id="ARBA00023157"/>
    </source>
</evidence>
<dbReference type="GO" id="GO:0098552">
    <property type="term" value="C:side of membrane"/>
    <property type="evidence" value="ECO:0007669"/>
    <property type="project" value="UniProtKB-KW"/>
</dbReference>